<gene>
    <name evidence="8" type="ORF">GCK32_015587</name>
</gene>
<comment type="similarity">
    <text evidence="2">Belongs to the ADIPOR family.</text>
</comment>
<feature type="transmembrane region" description="Helical" evidence="7">
    <location>
        <begin position="281"/>
        <end position="301"/>
    </location>
</feature>
<protein>
    <submittedName>
        <fullName evidence="8">Membrane progestin receptor alpha-B</fullName>
    </submittedName>
</protein>
<feature type="transmembrane region" description="Helical" evidence="7">
    <location>
        <begin position="83"/>
        <end position="103"/>
    </location>
</feature>
<dbReference type="GO" id="GO:0016020">
    <property type="term" value="C:membrane"/>
    <property type="evidence" value="ECO:0007669"/>
    <property type="project" value="UniProtKB-SubCell"/>
</dbReference>
<evidence type="ECO:0000256" key="1">
    <source>
        <dbReference type="ARBA" id="ARBA00004141"/>
    </source>
</evidence>
<name>A0AAN8FBW5_TRICO</name>
<accession>A0AAN8FBW5</accession>
<evidence type="ECO:0000313" key="8">
    <source>
        <dbReference type="EMBL" id="KAK5975892.1"/>
    </source>
</evidence>
<evidence type="ECO:0000256" key="7">
    <source>
        <dbReference type="SAM" id="Phobius"/>
    </source>
</evidence>
<dbReference type="Pfam" id="PF03006">
    <property type="entry name" value="HlyIII"/>
    <property type="match status" value="1"/>
</dbReference>
<proteinExistence type="inferred from homology"/>
<feature type="transmembrane region" description="Helical" evidence="7">
    <location>
        <begin position="209"/>
        <end position="230"/>
    </location>
</feature>
<feature type="binding site" evidence="6">
    <location>
        <position position="101"/>
    </location>
    <ligand>
        <name>Zn(2+)</name>
        <dbReference type="ChEBI" id="CHEBI:29105"/>
    </ligand>
</feature>
<comment type="subcellular location">
    <subcellularLocation>
        <location evidence="1">Membrane</location>
        <topology evidence="1">Multi-pass membrane protein</topology>
    </subcellularLocation>
</comment>
<dbReference type="AlphaFoldDB" id="A0AAN8FBW5"/>
<keyword evidence="8" id="KW-0675">Receptor</keyword>
<evidence type="ECO:0000256" key="5">
    <source>
        <dbReference type="ARBA" id="ARBA00023136"/>
    </source>
</evidence>
<feature type="binding site" evidence="6">
    <location>
        <position position="252"/>
    </location>
    <ligand>
        <name>Zn(2+)</name>
        <dbReference type="ChEBI" id="CHEBI:29105"/>
    </ligand>
</feature>
<feature type="transmembrane region" description="Helical" evidence="7">
    <location>
        <begin position="53"/>
        <end position="71"/>
    </location>
</feature>
<evidence type="ECO:0000256" key="3">
    <source>
        <dbReference type="ARBA" id="ARBA00022692"/>
    </source>
</evidence>
<dbReference type="PANTHER" id="PTHR20855:SF92">
    <property type="entry name" value="PROGESTIN AND ADIPOQ RECEPTOR FAMILY MEMBER 3-LIKE"/>
    <property type="match status" value="1"/>
</dbReference>
<feature type="binding site" evidence="6">
    <location>
        <position position="248"/>
    </location>
    <ligand>
        <name>Zn(2+)</name>
        <dbReference type="ChEBI" id="CHEBI:29105"/>
    </ligand>
</feature>
<evidence type="ECO:0000256" key="4">
    <source>
        <dbReference type="ARBA" id="ARBA00022989"/>
    </source>
</evidence>
<feature type="transmembrane region" description="Helical" evidence="7">
    <location>
        <begin position="180"/>
        <end position="197"/>
    </location>
</feature>
<feature type="transmembrane region" description="Helical" evidence="7">
    <location>
        <begin position="146"/>
        <end position="168"/>
    </location>
</feature>
<evidence type="ECO:0000256" key="6">
    <source>
        <dbReference type="PIRSR" id="PIRSR604254-1"/>
    </source>
</evidence>
<dbReference type="PANTHER" id="PTHR20855">
    <property type="entry name" value="ADIPOR/PROGESTIN RECEPTOR-RELATED"/>
    <property type="match status" value="1"/>
</dbReference>
<keyword evidence="6" id="KW-0862">Zinc</keyword>
<reference evidence="8 9" key="1">
    <citation type="submission" date="2019-10" db="EMBL/GenBank/DDBJ databases">
        <title>Assembly and Annotation for the nematode Trichostrongylus colubriformis.</title>
        <authorList>
            <person name="Martin J."/>
        </authorList>
    </citation>
    <scope>NUCLEOTIDE SEQUENCE [LARGE SCALE GENOMIC DNA]</scope>
    <source>
        <strain evidence="8">G859</strain>
        <tissue evidence="8">Whole worm</tissue>
    </source>
</reference>
<keyword evidence="3 7" id="KW-0812">Transmembrane</keyword>
<dbReference type="GO" id="GO:0046872">
    <property type="term" value="F:metal ion binding"/>
    <property type="evidence" value="ECO:0007669"/>
    <property type="project" value="UniProtKB-KW"/>
</dbReference>
<feature type="transmembrane region" description="Helical" evidence="7">
    <location>
        <begin position="112"/>
        <end position="134"/>
    </location>
</feature>
<evidence type="ECO:0000313" key="9">
    <source>
        <dbReference type="Proteomes" id="UP001331761"/>
    </source>
</evidence>
<keyword evidence="5 7" id="KW-0472">Membrane</keyword>
<sequence length="311" mass="35084">MVEKENELRPRMLTHSEIPKLLKRTHIVKGYRPLNQPITYYCKSAFCTHNELINIWSHLVPAICLIVFYVLPELFSASPRLPVLVLYAGVGSLLFASSLAHLLHSRSPHDHIFWFLVDFAGIALFGCSIGLQRYSCGSDMSLIGHMAYLPSLMLIVLVLQFLSSCYLFVSQPEWPWRLELRMATCFLLAIWVYVPLVDRYLSENSAADSSLVLHTNAFNWLMVSGVFMGAKVPERFAPGRFDIFGYGHQLFHLCVNMVAWNLCDAAHLDCAPIAWNSPSNVAISAAFLMSAVFTACTVRTLSKKSLDIKYD</sequence>
<dbReference type="Proteomes" id="UP001331761">
    <property type="component" value="Unassembled WGS sequence"/>
</dbReference>
<evidence type="ECO:0000256" key="2">
    <source>
        <dbReference type="ARBA" id="ARBA00007018"/>
    </source>
</evidence>
<dbReference type="EMBL" id="WIXE01012475">
    <property type="protein sequence ID" value="KAK5975892.1"/>
    <property type="molecule type" value="Genomic_DNA"/>
</dbReference>
<organism evidence="8 9">
    <name type="scientific">Trichostrongylus colubriformis</name>
    <name type="common">Black scour worm</name>
    <dbReference type="NCBI Taxonomy" id="6319"/>
    <lineage>
        <taxon>Eukaryota</taxon>
        <taxon>Metazoa</taxon>
        <taxon>Ecdysozoa</taxon>
        <taxon>Nematoda</taxon>
        <taxon>Chromadorea</taxon>
        <taxon>Rhabditida</taxon>
        <taxon>Rhabditina</taxon>
        <taxon>Rhabditomorpha</taxon>
        <taxon>Strongyloidea</taxon>
        <taxon>Trichostrongylidae</taxon>
        <taxon>Trichostrongylus</taxon>
    </lineage>
</organism>
<dbReference type="GO" id="GO:0038023">
    <property type="term" value="F:signaling receptor activity"/>
    <property type="evidence" value="ECO:0007669"/>
    <property type="project" value="TreeGrafter"/>
</dbReference>
<keyword evidence="4 7" id="KW-1133">Transmembrane helix</keyword>
<keyword evidence="9" id="KW-1185">Reference proteome</keyword>
<dbReference type="InterPro" id="IPR004254">
    <property type="entry name" value="AdipoR/HlyIII-related"/>
</dbReference>
<comment type="caution">
    <text evidence="8">The sequence shown here is derived from an EMBL/GenBank/DDBJ whole genome shotgun (WGS) entry which is preliminary data.</text>
</comment>
<keyword evidence="6" id="KW-0479">Metal-binding</keyword>